<accession>K0JN14</accession>
<proteinExistence type="predicted"/>
<dbReference type="HOGENOM" id="CLU_1892167_0_0_12"/>
<protein>
    <submittedName>
        <fullName evidence="1">Unclassified</fullName>
    </submittedName>
</protein>
<dbReference type="AlphaFoldDB" id="K0JN14"/>
<dbReference type="RefSeq" id="WP_014934004.1">
    <property type="nucleotide sequence ID" value="NC_018604.1"/>
</dbReference>
<dbReference type="EMBL" id="HE793032">
    <property type="protein sequence ID" value="CCG57951.1"/>
    <property type="molecule type" value="Genomic_DNA"/>
</dbReference>
<evidence type="ECO:0000313" key="2">
    <source>
        <dbReference type="Proteomes" id="UP000003759"/>
    </source>
</evidence>
<name>K0JN14_BRAPL</name>
<organism evidence="1 2">
    <name type="scientific">Brachyspira pilosicoli WesB</name>
    <dbReference type="NCBI Taxonomy" id="1161918"/>
    <lineage>
        <taxon>Bacteria</taxon>
        <taxon>Pseudomonadati</taxon>
        <taxon>Spirochaetota</taxon>
        <taxon>Spirochaetia</taxon>
        <taxon>Brachyspirales</taxon>
        <taxon>Brachyspiraceae</taxon>
        <taxon>Brachyspira</taxon>
    </lineage>
</organism>
<evidence type="ECO:0000313" key="1">
    <source>
        <dbReference type="EMBL" id="CCG57951.1"/>
    </source>
</evidence>
<dbReference type="PATRIC" id="fig|1161918.5.peg.2053"/>
<reference evidence="1 2" key="1">
    <citation type="journal article" date="2012" name="BMC Genomics">
        <title>Comparative genomics of Brachyspira pilosicoli strains: genome rearrangements, reductions and correlation of genetic compliment with phenotypic diversity.</title>
        <authorList>
            <person name="Mappley L.J."/>
            <person name="Black M.L."/>
            <person name="Abuoun M."/>
            <person name="Darby A.C."/>
            <person name="Woodward M.J."/>
            <person name="Parkhill J."/>
            <person name="Turner A.K."/>
            <person name="Bellgard M.I."/>
            <person name="La T."/>
            <person name="Phillips N.D."/>
            <person name="La Ragione R.M."/>
            <person name="Hampson D.J."/>
        </authorList>
    </citation>
    <scope>NUCLEOTIDE SEQUENCE [LARGE SCALE GENOMIC DNA]</scope>
    <source>
        <strain evidence="1">WesB</strain>
    </source>
</reference>
<gene>
    <name evidence="1" type="ORF">WESB_2489</name>
</gene>
<dbReference type="KEGG" id="bpw:WESB_2489"/>
<sequence>MKKILLILTLLLIFSITLYPVLETSSSFINKYFTEYNDNLDVYYYNLNKYNTLEFRAMDKTGSTDYWVDININIEKPLYDLLDIRFYNNNYMFIVYDVSEENIRNETFYISLVGFGTHSFNNNALNKIIQTLKE</sequence>
<dbReference type="Proteomes" id="UP000003759">
    <property type="component" value="Chromosome"/>
</dbReference>